<dbReference type="EMBL" id="JOTD01000063">
    <property type="protein sequence ID" value="KFM16979.1"/>
    <property type="molecule type" value="Genomic_DNA"/>
</dbReference>
<organism evidence="1 2">
    <name type="scientific">Marine Group I thaumarchaeote SCGC RSA3</name>
    <dbReference type="NCBI Taxonomy" id="1503183"/>
    <lineage>
        <taxon>Archaea</taxon>
        <taxon>Nitrososphaerota</taxon>
        <taxon>Marine Group I</taxon>
    </lineage>
</organism>
<proteinExistence type="predicted"/>
<accession>A0A087RU25</accession>
<evidence type="ECO:0000313" key="1">
    <source>
        <dbReference type="EMBL" id="KFM16979.1"/>
    </source>
</evidence>
<reference evidence="1 2" key="1">
    <citation type="submission" date="2014-06" db="EMBL/GenBank/DDBJ databases">
        <authorList>
            <person name="Ngugi D.K."/>
            <person name="Blom J."/>
            <person name="Alam I."/>
            <person name="Rashid M."/>
            <person name="Baalawi W."/>
            <person name="Zhang G."/>
            <person name="Hikmawan T."/>
            <person name="Guan Y."/>
            <person name="Antunes A."/>
            <person name="Siam R."/>
            <person name="El-Dorry H."/>
            <person name="Bajic V."/>
            <person name="Stingl U."/>
        </authorList>
    </citation>
    <scope>NUCLEOTIDE SEQUENCE [LARGE SCALE GENOMIC DNA]</scope>
    <source>
        <strain evidence="1">SCGC RSA3</strain>
    </source>
</reference>
<evidence type="ECO:0000313" key="2">
    <source>
        <dbReference type="Proteomes" id="UP000029383"/>
    </source>
</evidence>
<protein>
    <submittedName>
        <fullName evidence="1">Uncharacterized protein</fullName>
    </submittedName>
</protein>
<dbReference type="AlphaFoldDB" id="A0A087RU25"/>
<gene>
    <name evidence="1" type="ORF">SCCGRSA3_02014</name>
</gene>
<comment type="caution">
    <text evidence="1">The sequence shown here is derived from an EMBL/GenBank/DDBJ whole genome shotgun (WGS) entry which is preliminary data.</text>
</comment>
<name>A0A087RU25_9ARCH</name>
<dbReference type="Proteomes" id="UP000029383">
    <property type="component" value="Unassembled WGS sequence"/>
</dbReference>
<sequence>MTSKSTKTYWLELRPYQSFKDDWYLKDILPKISDIAFFFYRKQDRTRIIIRTNDSEKSLFEKIDQLEAIEIPEPEFVFPYVKKLRLKRHYAIPIVLELQRSQLYNVLEQLHKEECLVTCYAKKDPYGAASVWSWISNKESKYGKEKRMGPQLQNFIQTAKQKAKDTEFYQCEIILGVQNKENFELLKMTIPEEISRTKTVSQTKFSIRKGCCVENNFPFTTFHPKKPIISSKTFPILNGTELLSVVSLPVDVTKLRVSLGSYVPYSQGPQQPIEDAEI</sequence>
<keyword evidence="2" id="KW-1185">Reference proteome</keyword>